<dbReference type="Proteomes" id="UP001056855">
    <property type="component" value="Chromosome"/>
</dbReference>
<keyword evidence="7" id="KW-1185">Reference proteome</keyword>
<keyword evidence="1" id="KW-0805">Transcription regulation</keyword>
<evidence type="ECO:0000313" key="7">
    <source>
        <dbReference type="Proteomes" id="UP001056855"/>
    </source>
</evidence>
<protein>
    <submittedName>
        <fullName evidence="6">Helix-turn-helix domain-containing protein</fullName>
    </submittedName>
</protein>
<dbReference type="InterPro" id="IPR036388">
    <property type="entry name" value="WH-like_DNA-bd_sf"/>
</dbReference>
<dbReference type="AlphaFoldDB" id="A0A9E7ST56"/>
<dbReference type="Gene3D" id="1.10.10.10">
    <property type="entry name" value="Winged helix-like DNA-binding domain superfamily/Winged helix DNA-binding domain"/>
    <property type="match status" value="1"/>
</dbReference>
<proteinExistence type="predicted"/>
<dbReference type="PANTHER" id="PTHR34236">
    <property type="entry name" value="DIMETHYL SULFOXIDE REDUCTASE TRANSCRIPTIONAL ACTIVATOR"/>
    <property type="match status" value="1"/>
</dbReference>
<dbReference type="InterPro" id="IPR007050">
    <property type="entry name" value="HTH_bacterioopsin"/>
</dbReference>
<dbReference type="Pfam" id="PF24277">
    <property type="entry name" value="DmsR_N"/>
    <property type="match status" value="1"/>
</dbReference>
<feature type="domain" description="HTH bat-type" evidence="4">
    <location>
        <begin position="159"/>
        <end position="211"/>
    </location>
</feature>
<feature type="domain" description="DmsR-like N-terminal" evidence="5">
    <location>
        <begin position="1"/>
        <end position="141"/>
    </location>
</feature>
<dbReference type="PANTHER" id="PTHR34236:SF1">
    <property type="entry name" value="DIMETHYL SULFOXIDE REDUCTASE TRANSCRIPTIONAL ACTIVATOR"/>
    <property type="match status" value="1"/>
</dbReference>
<name>A0A9E7ST56_9EURY</name>
<evidence type="ECO:0000313" key="6">
    <source>
        <dbReference type="EMBL" id="UTF52195.1"/>
    </source>
</evidence>
<accession>A0A9E7ST56</accession>
<dbReference type="KEGG" id="sawl:NGM29_10325"/>
<evidence type="ECO:0000256" key="2">
    <source>
        <dbReference type="ARBA" id="ARBA00023163"/>
    </source>
</evidence>
<gene>
    <name evidence="6" type="ORF">NGM29_10325</name>
</gene>
<keyword evidence="2" id="KW-0804">Transcription</keyword>
<feature type="compositionally biased region" description="Low complexity" evidence="3">
    <location>
        <begin position="34"/>
        <end position="51"/>
    </location>
</feature>
<dbReference type="EMBL" id="CP100355">
    <property type="protein sequence ID" value="UTF52195.1"/>
    <property type="molecule type" value="Genomic_DNA"/>
</dbReference>
<evidence type="ECO:0000259" key="5">
    <source>
        <dbReference type="Pfam" id="PF24277"/>
    </source>
</evidence>
<evidence type="ECO:0000259" key="4">
    <source>
        <dbReference type="Pfam" id="PF04967"/>
    </source>
</evidence>
<sequence length="218" mass="23662">MSPGIRATVKVGSPEGCPIAAFSQRTGTTVDRVSTSAASEDGSSDSGGSTTEFLAATDEEIDDVSGPIFSYGSTNLYRHAHDDSSCPCACLGSFGCPVHRYVAEDGDLTLVFHAEDFDQLQAIMAEFRERYPDIDVQRLLQPPLQGSTEEQVFVNRGKLTDRQHEVLQAAYDAGYFERPKGANATEIAAELDISQSTFTEHLVAAQRKLFEDILETDA</sequence>
<dbReference type="Pfam" id="PF04967">
    <property type="entry name" value="HTH_10"/>
    <property type="match status" value="1"/>
</dbReference>
<dbReference type="GeneID" id="73290445"/>
<dbReference type="InterPro" id="IPR056433">
    <property type="entry name" value="DmsR-like_N"/>
</dbReference>
<dbReference type="RefSeq" id="WP_254156014.1">
    <property type="nucleotide sequence ID" value="NZ_CP100355.1"/>
</dbReference>
<reference evidence="6" key="1">
    <citation type="submission" date="2022-06" db="EMBL/GenBank/DDBJ databases">
        <title>Diverse halophilic archaea isolated from saline environments.</title>
        <authorList>
            <person name="Cui H.-L."/>
        </authorList>
    </citation>
    <scope>NUCLEOTIDE SEQUENCE</scope>
    <source>
        <strain evidence="6">WLHS1</strain>
    </source>
</reference>
<evidence type="ECO:0000256" key="1">
    <source>
        <dbReference type="ARBA" id="ARBA00023015"/>
    </source>
</evidence>
<feature type="region of interest" description="Disordered" evidence="3">
    <location>
        <begin position="26"/>
        <end position="51"/>
    </location>
</feature>
<organism evidence="6 7">
    <name type="scientific">Natronosalvus rutilus</name>
    <dbReference type="NCBI Taxonomy" id="2953753"/>
    <lineage>
        <taxon>Archaea</taxon>
        <taxon>Methanobacteriati</taxon>
        <taxon>Methanobacteriota</taxon>
        <taxon>Stenosarchaea group</taxon>
        <taxon>Halobacteria</taxon>
        <taxon>Halobacteriales</taxon>
        <taxon>Natrialbaceae</taxon>
        <taxon>Natronosalvus</taxon>
    </lineage>
</organism>
<evidence type="ECO:0000256" key="3">
    <source>
        <dbReference type="SAM" id="MobiDB-lite"/>
    </source>
</evidence>